<evidence type="ECO:0000256" key="1">
    <source>
        <dbReference type="ARBA" id="ARBA00001970"/>
    </source>
</evidence>
<feature type="transmembrane region" description="Helical" evidence="13">
    <location>
        <begin position="89"/>
        <end position="107"/>
    </location>
</feature>
<keyword evidence="3" id="KW-0813">Transport</keyword>
<dbReference type="PANTHER" id="PTHR30529:SF1">
    <property type="entry name" value="CYTOCHROME B561 HOMOLOG 2"/>
    <property type="match status" value="1"/>
</dbReference>
<keyword evidence="5" id="KW-0349">Heme</keyword>
<evidence type="ECO:0000256" key="5">
    <source>
        <dbReference type="ARBA" id="ARBA00022617"/>
    </source>
</evidence>
<keyword evidence="10" id="KW-0408">Iron</keyword>
<dbReference type="Gene3D" id="1.20.950.20">
    <property type="entry name" value="Transmembrane di-heme cytochromes, Chain C"/>
    <property type="match status" value="1"/>
</dbReference>
<keyword evidence="16" id="KW-1185">Reference proteome</keyword>
<evidence type="ECO:0000256" key="9">
    <source>
        <dbReference type="ARBA" id="ARBA00022989"/>
    </source>
</evidence>
<comment type="similarity">
    <text evidence="12">Belongs to the cytochrome b561 family.</text>
</comment>
<dbReference type="InterPro" id="IPR052168">
    <property type="entry name" value="Cytochrome_b561_oxidase"/>
</dbReference>
<evidence type="ECO:0000256" key="2">
    <source>
        <dbReference type="ARBA" id="ARBA00004651"/>
    </source>
</evidence>
<comment type="caution">
    <text evidence="15">The sequence shown here is derived from an EMBL/GenBank/DDBJ whole genome shotgun (WGS) entry which is preliminary data.</text>
</comment>
<dbReference type="GO" id="GO:0009055">
    <property type="term" value="F:electron transfer activity"/>
    <property type="evidence" value="ECO:0007669"/>
    <property type="project" value="InterPro"/>
</dbReference>
<dbReference type="Pfam" id="PF01292">
    <property type="entry name" value="Ni_hydr_CYTB"/>
    <property type="match status" value="1"/>
</dbReference>
<evidence type="ECO:0000256" key="13">
    <source>
        <dbReference type="SAM" id="Phobius"/>
    </source>
</evidence>
<keyword evidence="7" id="KW-0479">Metal-binding</keyword>
<evidence type="ECO:0000256" key="3">
    <source>
        <dbReference type="ARBA" id="ARBA00022448"/>
    </source>
</evidence>
<dbReference type="GO" id="GO:0022904">
    <property type="term" value="P:respiratory electron transport chain"/>
    <property type="evidence" value="ECO:0007669"/>
    <property type="project" value="InterPro"/>
</dbReference>
<dbReference type="PATRIC" id="fig|1454004.3.peg.3386"/>
<dbReference type="GO" id="GO:0046872">
    <property type="term" value="F:metal ion binding"/>
    <property type="evidence" value="ECO:0007669"/>
    <property type="project" value="UniProtKB-KW"/>
</dbReference>
<feature type="transmembrane region" description="Helical" evidence="13">
    <location>
        <begin position="12"/>
        <end position="30"/>
    </location>
</feature>
<feature type="domain" description="Cytochrome b561 bacterial/Ni-hydrogenase" evidence="14">
    <location>
        <begin position="6"/>
        <end position="176"/>
    </location>
</feature>
<name>A0A011R489_ACCRE</name>
<dbReference type="GO" id="GO:0020037">
    <property type="term" value="F:heme binding"/>
    <property type="evidence" value="ECO:0007669"/>
    <property type="project" value="TreeGrafter"/>
</dbReference>
<evidence type="ECO:0000256" key="6">
    <source>
        <dbReference type="ARBA" id="ARBA00022692"/>
    </source>
</evidence>
<dbReference type="EMBL" id="JEMY01000047">
    <property type="protein sequence ID" value="EXI85949.1"/>
    <property type="molecule type" value="Genomic_DNA"/>
</dbReference>
<evidence type="ECO:0000256" key="4">
    <source>
        <dbReference type="ARBA" id="ARBA00022475"/>
    </source>
</evidence>
<organism evidence="15 16">
    <name type="scientific">Accumulibacter regalis</name>
    <dbReference type="NCBI Taxonomy" id="522306"/>
    <lineage>
        <taxon>Bacteria</taxon>
        <taxon>Pseudomonadati</taxon>
        <taxon>Pseudomonadota</taxon>
        <taxon>Betaproteobacteria</taxon>
        <taxon>Candidatus Accumulibacter</taxon>
    </lineage>
</organism>
<dbReference type="Proteomes" id="UP000022141">
    <property type="component" value="Unassembled WGS sequence"/>
</dbReference>
<comment type="cofactor">
    <cofactor evidence="1">
        <name>heme b</name>
        <dbReference type="ChEBI" id="CHEBI:60344"/>
    </cofactor>
</comment>
<evidence type="ECO:0000256" key="7">
    <source>
        <dbReference type="ARBA" id="ARBA00022723"/>
    </source>
</evidence>
<feature type="transmembrane region" description="Helical" evidence="13">
    <location>
        <begin position="50"/>
        <end position="68"/>
    </location>
</feature>
<evidence type="ECO:0000313" key="15">
    <source>
        <dbReference type="EMBL" id="EXI85949.1"/>
    </source>
</evidence>
<keyword evidence="6 13" id="KW-0812">Transmembrane</keyword>
<dbReference type="STRING" id="1454004.AW11_03281"/>
<keyword evidence="4" id="KW-1003">Cell membrane</keyword>
<keyword evidence="8" id="KW-0249">Electron transport</keyword>
<dbReference type="AlphaFoldDB" id="A0A011R489"/>
<gene>
    <name evidence="15" type="ORF">AW11_03281</name>
</gene>
<comment type="subcellular location">
    <subcellularLocation>
        <location evidence="2">Cell membrane</location>
        <topology evidence="2">Multi-pass membrane protein</topology>
    </subcellularLocation>
</comment>
<dbReference type="InterPro" id="IPR011577">
    <property type="entry name" value="Cyt_b561_bac/Ni-Hgenase"/>
</dbReference>
<dbReference type="GO" id="GO:0005886">
    <property type="term" value="C:plasma membrane"/>
    <property type="evidence" value="ECO:0007669"/>
    <property type="project" value="UniProtKB-SubCell"/>
</dbReference>
<evidence type="ECO:0000313" key="16">
    <source>
        <dbReference type="Proteomes" id="UP000022141"/>
    </source>
</evidence>
<proteinExistence type="inferred from homology"/>
<reference evidence="15" key="1">
    <citation type="submission" date="2014-02" db="EMBL/GenBank/DDBJ databases">
        <title>Expanding our view of genomic diversity in Candidatus Accumulibacter clades.</title>
        <authorList>
            <person name="Skennerton C.T."/>
            <person name="Barr J.J."/>
            <person name="Slater F.R."/>
            <person name="Bond P.L."/>
            <person name="Tyson G.W."/>
        </authorList>
    </citation>
    <scope>NUCLEOTIDE SEQUENCE [LARGE SCALE GENOMIC DNA]</scope>
</reference>
<keyword evidence="9 13" id="KW-1133">Transmembrane helix</keyword>
<evidence type="ECO:0000256" key="8">
    <source>
        <dbReference type="ARBA" id="ARBA00022982"/>
    </source>
</evidence>
<accession>A0A011R489</accession>
<evidence type="ECO:0000256" key="10">
    <source>
        <dbReference type="ARBA" id="ARBA00023004"/>
    </source>
</evidence>
<protein>
    <recommendedName>
        <fullName evidence="14">Cytochrome b561 bacterial/Ni-hydrogenase domain-containing protein</fullName>
    </recommendedName>
</protein>
<sequence length="181" mass="20421">MISSARYSLPAIALHWLMVVLLIGLFTLGLYMHDLPLSPDKLKLYSWHKWAGVTAFILALLRLAWRLGNRPPPLPAAMPRWQKAASHGMHHLFYVLMLAIPLSGWLMSSAKGFQTVYFGVLPLPDLLARDKEVGELLQTVHEYLNLTLAALVVAHVGAALKHHLFDRDDVLSRMLPFRDRA</sequence>
<keyword evidence="11 13" id="KW-0472">Membrane</keyword>
<dbReference type="InterPro" id="IPR016174">
    <property type="entry name" value="Di-haem_cyt_TM"/>
</dbReference>
<evidence type="ECO:0000256" key="12">
    <source>
        <dbReference type="ARBA" id="ARBA00037975"/>
    </source>
</evidence>
<evidence type="ECO:0000256" key="11">
    <source>
        <dbReference type="ARBA" id="ARBA00023136"/>
    </source>
</evidence>
<dbReference type="eggNOG" id="COG3038">
    <property type="taxonomic scope" value="Bacteria"/>
</dbReference>
<feature type="transmembrane region" description="Helical" evidence="13">
    <location>
        <begin position="143"/>
        <end position="164"/>
    </location>
</feature>
<evidence type="ECO:0000259" key="14">
    <source>
        <dbReference type="Pfam" id="PF01292"/>
    </source>
</evidence>
<dbReference type="PANTHER" id="PTHR30529">
    <property type="entry name" value="CYTOCHROME B561"/>
    <property type="match status" value="1"/>
</dbReference>
<dbReference type="SUPFAM" id="SSF81342">
    <property type="entry name" value="Transmembrane di-heme cytochromes"/>
    <property type="match status" value="1"/>
</dbReference>